<evidence type="ECO:0000256" key="3">
    <source>
        <dbReference type="ARBA" id="ARBA00023163"/>
    </source>
</evidence>
<dbReference type="SUPFAM" id="SSF46785">
    <property type="entry name" value="Winged helix' DNA-binding domain"/>
    <property type="match status" value="1"/>
</dbReference>
<proteinExistence type="predicted"/>
<dbReference type="GO" id="GO:0003677">
    <property type="term" value="F:DNA binding"/>
    <property type="evidence" value="ECO:0007669"/>
    <property type="project" value="UniProtKB-KW"/>
</dbReference>
<dbReference type="InterPro" id="IPR036388">
    <property type="entry name" value="WH-like_DNA-bd_sf"/>
</dbReference>
<keyword evidence="2" id="KW-0238">DNA-binding</keyword>
<name>A0A841ZL90_9LIST</name>
<keyword evidence="1" id="KW-0805">Transcription regulation</keyword>
<protein>
    <submittedName>
        <fullName evidence="5">GntR family transcriptional regulator</fullName>
    </submittedName>
</protein>
<dbReference type="RefSeq" id="WP_185371865.1">
    <property type="nucleotide sequence ID" value="NZ_JAARRM010000001.1"/>
</dbReference>
<feature type="domain" description="HTH gntR-type" evidence="4">
    <location>
        <begin position="2"/>
        <end position="68"/>
    </location>
</feature>
<dbReference type="InterPro" id="IPR000524">
    <property type="entry name" value="Tscrpt_reg_HTH_GntR"/>
</dbReference>
<reference evidence="5 6" key="1">
    <citation type="submission" date="2020-03" db="EMBL/GenBank/DDBJ databases">
        <title>Soil Listeria distribution.</title>
        <authorList>
            <person name="Liao J."/>
            <person name="Wiedmann M."/>
        </authorList>
    </citation>
    <scope>NUCLEOTIDE SEQUENCE [LARGE SCALE GENOMIC DNA]</scope>
    <source>
        <strain evidence="5 6">FSL L7-1507</strain>
    </source>
</reference>
<accession>A0A841ZL90</accession>
<evidence type="ECO:0000313" key="6">
    <source>
        <dbReference type="Proteomes" id="UP000559885"/>
    </source>
</evidence>
<keyword evidence="3" id="KW-0804">Transcription</keyword>
<gene>
    <name evidence="5" type="ORF">HB912_01285</name>
</gene>
<dbReference type="Gene3D" id="1.10.10.10">
    <property type="entry name" value="Winged helix-like DNA-binding domain superfamily/Winged helix DNA-binding domain"/>
    <property type="match status" value="1"/>
</dbReference>
<organism evidence="5 6">
    <name type="scientific">Listeria aquatica</name>
    <dbReference type="NCBI Taxonomy" id="1494960"/>
    <lineage>
        <taxon>Bacteria</taxon>
        <taxon>Bacillati</taxon>
        <taxon>Bacillota</taxon>
        <taxon>Bacilli</taxon>
        <taxon>Bacillales</taxon>
        <taxon>Listeriaceae</taxon>
        <taxon>Listeria</taxon>
    </lineage>
</organism>
<evidence type="ECO:0000259" key="4">
    <source>
        <dbReference type="PROSITE" id="PS50949"/>
    </source>
</evidence>
<evidence type="ECO:0000313" key="5">
    <source>
        <dbReference type="EMBL" id="MBC1520277.1"/>
    </source>
</evidence>
<sequence length="205" mass="24152">MTALNQLAYDKFIDEMGAGKWANQQHVTELELAKRYGMSRTPIRSALQQLEHEGLLKRYGHSLVVHNLKLDMLQVKQFLFIRYHYYLIFLRYFDHILFEQQQFEVDEFLEAVAEKRSTYFPIQKLLEIDALFFSMMRSPISQNDLLGTLKKYQYAEKNTETVAVFDQELESLRCLVDFLKQGDIDSANGLFSKLLTVHENQIVVR</sequence>
<comment type="caution">
    <text evidence="5">The sequence shown here is derived from an EMBL/GenBank/DDBJ whole genome shotgun (WGS) entry which is preliminary data.</text>
</comment>
<evidence type="ECO:0000256" key="2">
    <source>
        <dbReference type="ARBA" id="ARBA00023125"/>
    </source>
</evidence>
<dbReference type="AlphaFoldDB" id="A0A841ZL90"/>
<dbReference type="PRINTS" id="PR00035">
    <property type="entry name" value="HTHGNTR"/>
</dbReference>
<dbReference type="EMBL" id="JAARRM010000001">
    <property type="protein sequence ID" value="MBC1520277.1"/>
    <property type="molecule type" value="Genomic_DNA"/>
</dbReference>
<evidence type="ECO:0000256" key="1">
    <source>
        <dbReference type="ARBA" id="ARBA00023015"/>
    </source>
</evidence>
<dbReference type="Pfam" id="PF00392">
    <property type="entry name" value="GntR"/>
    <property type="match status" value="1"/>
</dbReference>
<dbReference type="Proteomes" id="UP000559885">
    <property type="component" value="Unassembled WGS sequence"/>
</dbReference>
<dbReference type="GO" id="GO:0003700">
    <property type="term" value="F:DNA-binding transcription factor activity"/>
    <property type="evidence" value="ECO:0007669"/>
    <property type="project" value="InterPro"/>
</dbReference>
<dbReference type="PROSITE" id="PS50949">
    <property type="entry name" value="HTH_GNTR"/>
    <property type="match status" value="1"/>
</dbReference>
<dbReference type="InterPro" id="IPR036390">
    <property type="entry name" value="WH_DNA-bd_sf"/>
</dbReference>